<keyword evidence="2" id="KW-1185">Reference proteome</keyword>
<dbReference type="WBParaSite" id="PgR071_g056_t01">
    <property type="protein sequence ID" value="PgR071_g056_t01"/>
    <property type="gene ID" value="PgR071_g056"/>
</dbReference>
<organism evidence="2 3">
    <name type="scientific">Parascaris univalens</name>
    <name type="common">Nematode worm</name>
    <dbReference type="NCBI Taxonomy" id="6257"/>
    <lineage>
        <taxon>Eukaryota</taxon>
        <taxon>Metazoa</taxon>
        <taxon>Ecdysozoa</taxon>
        <taxon>Nematoda</taxon>
        <taxon>Chromadorea</taxon>
        <taxon>Rhabditida</taxon>
        <taxon>Spirurina</taxon>
        <taxon>Ascaridomorpha</taxon>
        <taxon>Ascaridoidea</taxon>
        <taxon>Ascarididae</taxon>
        <taxon>Parascaris</taxon>
    </lineage>
</organism>
<evidence type="ECO:0000313" key="3">
    <source>
        <dbReference type="WBParaSite" id="PgR071_g056_t01"/>
    </source>
</evidence>
<evidence type="ECO:0000313" key="2">
    <source>
        <dbReference type="Proteomes" id="UP000887569"/>
    </source>
</evidence>
<dbReference type="Proteomes" id="UP000887569">
    <property type="component" value="Unplaced"/>
</dbReference>
<name>A0A915C0U4_PARUN</name>
<protein>
    <submittedName>
        <fullName evidence="3">Pre-mRNA-processing factor 17</fullName>
    </submittedName>
</protein>
<accession>A0A915C0U4</accession>
<proteinExistence type="predicted"/>
<feature type="compositionally biased region" description="Polar residues" evidence="1">
    <location>
        <begin position="302"/>
        <end position="311"/>
    </location>
</feature>
<dbReference type="AlphaFoldDB" id="A0A915C0U4"/>
<feature type="compositionally biased region" description="Low complexity" evidence="1">
    <location>
        <begin position="292"/>
        <end position="301"/>
    </location>
</feature>
<sequence>MYAEEVIRGCSQKRDCRMRKRSIRESKNYGSLQEAIVEWIQLCSFASGRDRLRMSNRSLIRRTVYAILIASVASLKMVPLDGYPSVYYFVDINGTEDEEVYRKNYYVFVYPRREPPSKALRRCEEGMGGAIAEFGREAYSALYKVYLIEGPLFARRYNRKDPEIAIYLRDKDGQVSLVCIGAKPPLIRHQPFLAFGDIVTCATTKETFMKLHPVTWEPTSTATTTTTTTTTPTTTTTTATITTPTTTTTTATITTIGTTTNITTTSSVGTNSTSAHTFAVGTTSTVTVSATSDTTSTEDFTQPTSYPSSSDSPGVFLLMLNIHA</sequence>
<feature type="region of interest" description="Disordered" evidence="1">
    <location>
        <begin position="292"/>
        <end position="311"/>
    </location>
</feature>
<feature type="region of interest" description="Disordered" evidence="1">
    <location>
        <begin position="219"/>
        <end position="240"/>
    </location>
</feature>
<evidence type="ECO:0000256" key="1">
    <source>
        <dbReference type="SAM" id="MobiDB-lite"/>
    </source>
</evidence>
<reference evidence="3" key="1">
    <citation type="submission" date="2022-11" db="UniProtKB">
        <authorList>
            <consortium name="WormBaseParasite"/>
        </authorList>
    </citation>
    <scope>IDENTIFICATION</scope>
</reference>